<dbReference type="AlphaFoldDB" id="A0A5B6VCD0"/>
<name>A0A5B6VCD0_9ROSI</name>
<dbReference type="EMBL" id="SMMG02000007">
    <property type="protein sequence ID" value="KAA3466743.1"/>
    <property type="molecule type" value="Genomic_DNA"/>
</dbReference>
<organism evidence="2 3">
    <name type="scientific">Gossypium australe</name>
    <dbReference type="NCBI Taxonomy" id="47621"/>
    <lineage>
        <taxon>Eukaryota</taxon>
        <taxon>Viridiplantae</taxon>
        <taxon>Streptophyta</taxon>
        <taxon>Embryophyta</taxon>
        <taxon>Tracheophyta</taxon>
        <taxon>Spermatophyta</taxon>
        <taxon>Magnoliopsida</taxon>
        <taxon>eudicotyledons</taxon>
        <taxon>Gunneridae</taxon>
        <taxon>Pentapetalae</taxon>
        <taxon>rosids</taxon>
        <taxon>malvids</taxon>
        <taxon>Malvales</taxon>
        <taxon>Malvaceae</taxon>
        <taxon>Malvoideae</taxon>
        <taxon>Gossypium</taxon>
    </lineage>
</organism>
<sequence length="169" mass="19298">MNSGRAVADDVESNAPAAAQGIAPSDSRPTTSSQEGEVKQAFFQMMNKWFTQYIRTNLTVSQPPPPPNPPQTSSIPLVINLNLLNKPPVDKIRKYGAEEFRATSVDDAEKAKFWLENTIRVFDEMSLTFEECIKCVVSLLRDTTYQWWKTLISIVLKEWVTWDFFQSEF</sequence>
<dbReference type="Proteomes" id="UP000325315">
    <property type="component" value="Unassembled WGS sequence"/>
</dbReference>
<gene>
    <name evidence="2" type="ORF">EPI10_001814</name>
</gene>
<reference evidence="3" key="1">
    <citation type="journal article" date="2019" name="Plant Biotechnol. J.">
        <title>Genome sequencing of the Australian wild diploid species Gossypium australe highlights disease resistance and delayed gland morphogenesis.</title>
        <authorList>
            <person name="Cai Y."/>
            <person name="Cai X."/>
            <person name="Wang Q."/>
            <person name="Wang P."/>
            <person name="Zhang Y."/>
            <person name="Cai C."/>
            <person name="Xu Y."/>
            <person name="Wang K."/>
            <person name="Zhou Z."/>
            <person name="Wang C."/>
            <person name="Geng S."/>
            <person name="Li B."/>
            <person name="Dong Q."/>
            <person name="Hou Y."/>
            <person name="Wang H."/>
            <person name="Ai P."/>
            <person name="Liu Z."/>
            <person name="Yi F."/>
            <person name="Sun M."/>
            <person name="An G."/>
            <person name="Cheng J."/>
            <person name="Zhang Y."/>
            <person name="Shi Q."/>
            <person name="Xie Y."/>
            <person name="Shi X."/>
            <person name="Chang Y."/>
            <person name="Huang F."/>
            <person name="Chen Y."/>
            <person name="Hong S."/>
            <person name="Mi L."/>
            <person name="Sun Q."/>
            <person name="Zhang L."/>
            <person name="Zhou B."/>
            <person name="Peng R."/>
            <person name="Zhang X."/>
            <person name="Liu F."/>
        </authorList>
    </citation>
    <scope>NUCLEOTIDE SEQUENCE [LARGE SCALE GENOMIC DNA]</scope>
    <source>
        <strain evidence="3">cv. PA1801</strain>
    </source>
</reference>
<proteinExistence type="predicted"/>
<protein>
    <submittedName>
        <fullName evidence="2">Chaperone surA</fullName>
    </submittedName>
</protein>
<comment type="caution">
    <text evidence="2">The sequence shown here is derived from an EMBL/GenBank/DDBJ whole genome shotgun (WGS) entry which is preliminary data.</text>
</comment>
<evidence type="ECO:0000256" key="1">
    <source>
        <dbReference type="SAM" id="MobiDB-lite"/>
    </source>
</evidence>
<accession>A0A5B6VCD0</accession>
<keyword evidence="3" id="KW-1185">Reference proteome</keyword>
<feature type="region of interest" description="Disordered" evidence="1">
    <location>
        <begin position="1"/>
        <end position="35"/>
    </location>
</feature>
<evidence type="ECO:0000313" key="3">
    <source>
        <dbReference type="Proteomes" id="UP000325315"/>
    </source>
</evidence>
<evidence type="ECO:0000313" key="2">
    <source>
        <dbReference type="EMBL" id="KAA3466743.1"/>
    </source>
</evidence>